<dbReference type="PANTHER" id="PTHR43780:SF2">
    <property type="entry name" value="1-AMINOCYCLOPROPANE-1-CARBOXYLATE DEAMINASE-RELATED"/>
    <property type="match status" value="1"/>
</dbReference>
<dbReference type="HOGENOM" id="CLU_1301757_0_0_1"/>
<dbReference type="AlphaFoldDB" id="L1JIZ7"/>
<evidence type="ECO:0000259" key="4">
    <source>
        <dbReference type="Pfam" id="PF00291"/>
    </source>
</evidence>
<sequence length="212" mass="23208">MGKVSSMFRNLSSIPSHFVPMASLPTGIEPWRIPVPDGINLWIKRDDKSGMGLSGNKVRKLEFLMAEALARGCDCVVTIGGVQSNHCRATAVAAKKLGLESYLILRQTDAELQQKIDPGKCLRIPSKSFTFQPGLTGNLMISRMVGANLVMVSKSEYARFGQKVLLNNLIEQLEQEGKKPYGIAVGGSVPLGAWGYIKFVQELQEQVICDLL</sequence>
<dbReference type="InterPro" id="IPR027278">
    <property type="entry name" value="ACCD_DCysDesulf"/>
</dbReference>
<evidence type="ECO:0000256" key="3">
    <source>
        <dbReference type="ARBA" id="ARBA00022898"/>
    </source>
</evidence>
<dbReference type="Gene3D" id="3.40.50.1100">
    <property type="match status" value="1"/>
</dbReference>
<dbReference type="PANTHER" id="PTHR43780">
    <property type="entry name" value="1-AMINOCYCLOPROPANE-1-CARBOXYLATE DEAMINASE-RELATED"/>
    <property type="match status" value="1"/>
</dbReference>
<dbReference type="Pfam" id="PF00291">
    <property type="entry name" value="PALP"/>
    <property type="match status" value="1"/>
</dbReference>
<protein>
    <recommendedName>
        <fullName evidence="4">Tryptophan synthase beta chain-like PALP domain-containing protein</fullName>
    </recommendedName>
</protein>
<dbReference type="EnsemblProtists" id="EKX48267">
    <property type="protein sequence ID" value="EKX48267"/>
    <property type="gene ID" value="GUITHDRAFT_136785"/>
</dbReference>
<dbReference type="EMBL" id="JH992986">
    <property type="protein sequence ID" value="EKX48267.1"/>
    <property type="molecule type" value="Genomic_DNA"/>
</dbReference>
<evidence type="ECO:0000313" key="6">
    <source>
        <dbReference type="EnsemblProtists" id="EKX48267"/>
    </source>
</evidence>
<comment type="cofactor">
    <cofactor evidence="1">
        <name>pyridoxal 5'-phosphate</name>
        <dbReference type="ChEBI" id="CHEBI:597326"/>
    </cofactor>
</comment>
<dbReference type="PaxDb" id="55529-EKX48267"/>
<organism evidence="5">
    <name type="scientific">Guillardia theta (strain CCMP2712)</name>
    <name type="common">Cryptophyte</name>
    <dbReference type="NCBI Taxonomy" id="905079"/>
    <lineage>
        <taxon>Eukaryota</taxon>
        <taxon>Cryptophyceae</taxon>
        <taxon>Pyrenomonadales</taxon>
        <taxon>Geminigeraceae</taxon>
        <taxon>Guillardia</taxon>
    </lineage>
</organism>
<keyword evidence="7" id="KW-1185">Reference proteome</keyword>
<dbReference type="KEGG" id="gtt:GUITHDRAFT_136785"/>
<reference evidence="7" key="2">
    <citation type="submission" date="2012-11" db="EMBL/GenBank/DDBJ databases">
        <authorList>
            <person name="Kuo A."/>
            <person name="Curtis B.A."/>
            <person name="Tanifuji G."/>
            <person name="Burki F."/>
            <person name="Gruber A."/>
            <person name="Irimia M."/>
            <person name="Maruyama S."/>
            <person name="Arias M.C."/>
            <person name="Ball S.G."/>
            <person name="Gile G.H."/>
            <person name="Hirakawa Y."/>
            <person name="Hopkins J.F."/>
            <person name="Rensing S.A."/>
            <person name="Schmutz J."/>
            <person name="Symeonidi A."/>
            <person name="Elias M."/>
            <person name="Eveleigh R.J."/>
            <person name="Herman E.K."/>
            <person name="Klute M.J."/>
            <person name="Nakayama T."/>
            <person name="Obornik M."/>
            <person name="Reyes-Prieto A."/>
            <person name="Armbrust E.V."/>
            <person name="Aves S.J."/>
            <person name="Beiko R.G."/>
            <person name="Coutinho P."/>
            <person name="Dacks J.B."/>
            <person name="Durnford D.G."/>
            <person name="Fast N.M."/>
            <person name="Green B.R."/>
            <person name="Grisdale C."/>
            <person name="Hempe F."/>
            <person name="Henrissat B."/>
            <person name="Hoppner M.P."/>
            <person name="Ishida K.-I."/>
            <person name="Kim E."/>
            <person name="Koreny L."/>
            <person name="Kroth P.G."/>
            <person name="Liu Y."/>
            <person name="Malik S.-B."/>
            <person name="Maier U.G."/>
            <person name="McRose D."/>
            <person name="Mock T."/>
            <person name="Neilson J.A."/>
            <person name="Onodera N.T."/>
            <person name="Poole A.M."/>
            <person name="Pritham E.J."/>
            <person name="Richards T.A."/>
            <person name="Rocap G."/>
            <person name="Roy S.W."/>
            <person name="Sarai C."/>
            <person name="Schaack S."/>
            <person name="Shirato S."/>
            <person name="Slamovits C.H."/>
            <person name="Spencer D.F."/>
            <person name="Suzuki S."/>
            <person name="Worden A.Z."/>
            <person name="Zauner S."/>
            <person name="Barry K."/>
            <person name="Bell C."/>
            <person name="Bharti A.K."/>
            <person name="Crow J.A."/>
            <person name="Grimwood J."/>
            <person name="Kramer R."/>
            <person name="Lindquist E."/>
            <person name="Lucas S."/>
            <person name="Salamov A."/>
            <person name="McFadden G.I."/>
            <person name="Lane C.E."/>
            <person name="Keeling P.J."/>
            <person name="Gray M.W."/>
            <person name="Grigoriev I.V."/>
            <person name="Archibald J.M."/>
        </authorList>
    </citation>
    <scope>NUCLEOTIDE SEQUENCE</scope>
    <source>
        <strain evidence="7">CCMP2712</strain>
    </source>
</reference>
<dbReference type="STRING" id="905079.L1JIZ7"/>
<reference evidence="6" key="3">
    <citation type="submission" date="2015-06" db="UniProtKB">
        <authorList>
            <consortium name="EnsemblProtists"/>
        </authorList>
    </citation>
    <scope>IDENTIFICATION</scope>
</reference>
<dbReference type="InterPro" id="IPR036052">
    <property type="entry name" value="TrpB-like_PALP_sf"/>
</dbReference>
<evidence type="ECO:0000313" key="5">
    <source>
        <dbReference type="EMBL" id="EKX48267.1"/>
    </source>
</evidence>
<evidence type="ECO:0000313" key="7">
    <source>
        <dbReference type="Proteomes" id="UP000011087"/>
    </source>
</evidence>
<comment type="similarity">
    <text evidence="2">Belongs to the ACC deaminase/D-cysteine desulfhydrase family.</text>
</comment>
<evidence type="ECO:0000256" key="2">
    <source>
        <dbReference type="ARBA" id="ARBA00008639"/>
    </source>
</evidence>
<dbReference type="SUPFAM" id="SSF53686">
    <property type="entry name" value="Tryptophan synthase beta subunit-like PLP-dependent enzymes"/>
    <property type="match status" value="1"/>
</dbReference>
<dbReference type="Proteomes" id="UP000011087">
    <property type="component" value="Unassembled WGS sequence"/>
</dbReference>
<dbReference type="eggNOG" id="ENOG502QPS1">
    <property type="taxonomic scope" value="Eukaryota"/>
</dbReference>
<evidence type="ECO:0000256" key="1">
    <source>
        <dbReference type="ARBA" id="ARBA00001933"/>
    </source>
</evidence>
<reference evidence="5 7" key="1">
    <citation type="journal article" date="2012" name="Nature">
        <title>Algal genomes reveal evolutionary mosaicism and the fate of nucleomorphs.</title>
        <authorList>
            <consortium name="DOE Joint Genome Institute"/>
            <person name="Curtis B.A."/>
            <person name="Tanifuji G."/>
            <person name="Burki F."/>
            <person name="Gruber A."/>
            <person name="Irimia M."/>
            <person name="Maruyama S."/>
            <person name="Arias M.C."/>
            <person name="Ball S.G."/>
            <person name="Gile G.H."/>
            <person name="Hirakawa Y."/>
            <person name="Hopkins J.F."/>
            <person name="Kuo A."/>
            <person name="Rensing S.A."/>
            <person name="Schmutz J."/>
            <person name="Symeonidi A."/>
            <person name="Elias M."/>
            <person name="Eveleigh R.J."/>
            <person name="Herman E.K."/>
            <person name="Klute M.J."/>
            <person name="Nakayama T."/>
            <person name="Obornik M."/>
            <person name="Reyes-Prieto A."/>
            <person name="Armbrust E.V."/>
            <person name="Aves S.J."/>
            <person name="Beiko R.G."/>
            <person name="Coutinho P."/>
            <person name="Dacks J.B."/>
            <person name="Durnford D.G."/>
            <person name="Fast N.M."/>
            <person name="Green B.R."/>
            <person name="Grisdale C.J."/>
            <person name="Hempel F."/>
            <person name="Henrissat B."/>
            <person name="Hoppner M.P."/>
            <person name="Ishida K."/>
            <person name="Kim E."/>
            <person name="Koreny L."/>
            <person name="Kroth P.G."/>
            <person name="Liu Y."/>
            <person name="Malik S.B."/>
            <person name="Maier U.G."/>
            <person name="McRose D."/>
            <person name="Mock T."/>
            <person name="Neilson J.A."/>
            <person name="Onodera N.T."/>
            <person name="Poole A.M."/>
            <person name="Pritham E.J."/>
            <person name="Richards T.A."/>
            <person name="Rocap G."/>
            <person name="Roy S.W."/>
            <person name="Sarai C."/>
            <person name="Schaack S."/>
            <person name="Shirato S."/>
            <person name="Slamovits C.H."/>
            <person name="Spencer D.F."/>
            <person name="Suzuki S."/>
            <person name="Worden A.Z."/>
            <person name="Zauner S."/>
            <person name="Barry K."/>
            <person name="Bell C."/>
            <person name="Bharti A.K."/>
            <person name="Crow J.A."/>
            <person name="Grimwood J."/>
            <person name="Kramer R."/>
            <person name="Lindquist E."/>
            <person name="Lucas S."/>
            <person name="Salamov A."/>
            <person name="McFadden G.I."/>
            <person name="Lane C.E."/>
            <person name="Keeling P.J."/>
            <person name="Gray M.W."/>
            <person name="Grigoriev I.V."/>
            <person name="Archibald J.M."/>
        </authorList>
    </citation>
    <scope>NUCLEOTIDE SEQUENCE</scope>
    <source>
        <strain evidence="5 7">CCMP2712</strain>
    </source>
</reference>
<feature type="domain" description="Tryptophan synthase beta chain-like PALP" evidence="4">
    <location>
        <begin position="38"/>
        <end position="207"/>
    </location>
</feature>
<accession>L1JIZ7</accession>
<proteinExistence type="inferred from homology"/>
<dbReference type="RefSeq" id="XP_005835247.1">
    <property type="nucleotide sequence ID" value="XM_005835190.1"/>
</dbReference>
<name>L1JIZ7_GUITC</name>
<dbReference type="OrthoDB" id="10266364at2759"/>
<gene>
    <name evidence="5" type="ORF">GUITHDRAFT_136785</name>
</gene>
<dbReference type="OMA" id="HACSEIV"/>
<keyword evidence="3" id="KW-0663">Pyridoxal phosphate</keyword>
<dbReference type="InterPro" id="IPR001926">
    <property type="entry name" value="TrpB-like_PALP"/>
</dbReference>
<dbReference type="GO" id="GO:0019148">
    <property type="term" value="F:D-cysteine desulfhydrase activity"/>
    <property type="evidence" value="ECO:0007669"/>
    <property type="project" value="TreeGrafter"/>
</dbReference>
<dbReference type="GeneID" id="17305045"/>